<dbReference type="SMART" id="SM01208">
    <property type="entry name" value="G5"/>
    <property type="match status" value="1"/>
</dbReference>
<dbReference type="NCBIfam" id="TIGR01167">
    <property type="entry name" value="LPXTG_anchor"/>
    <property type="match status" value="1"/>
</dbReference>
<dbReference type="GO" id="GO:0008237">
    <property type="term" value="F:metallopeptidase activity"/>
    <property type="evidence" value="ECO:0007669"/>
    <property type="project" value="InterPro"/>
</dbReference>
<proteinExistence type="predicted"/>
<keyword evidence="3" id="KW-0732">Signal</keyword>
<gene>
    <name evidence="9" type="ORF">GCWU000182_001663</name>
</gene>
<evidence type="ECO:0000256" key="3">
    <source>
        <dbReference type="ARBA" id="ARBA00022729"/>
    </source>
</evidence>
<accession>W1Q1P5</accession>
<dbReference type="STRING" id="592010.GCWU000182_001663"/>
<feature type="compositionally biased region" description="Polar residues" evidence="5">
    <location>
        <begin position="872"/>
        <end position="881"/>
    </location>
</feature>
<feature type="domain" description="G5" evidence="8">
    <location>
        <begin position="647"/>
        <end position="728"/>
    </location>
</feature>
<evidence type="ECO:0000313" key="9">
    <source>
        <dbReference type="EMBL" id="ESK64931.1"/>
    </source>
</evidence>
<keyword evidence="6" id="KW-0812">Transmembrane</keyword>
<evidence type="ECO:0000256" key="5">
    <source>
        <dbReference type="SAM" id="MobiDB-lite"/>
    </source>
</evidence>
<feature type="compositionally biased region" description="Low complexity" evidence="5">
    <location>
        <begin position="82"/>
        <end position="104"/>
    </location>
</feature>
<keyword evidence="1" id="KW-0134">Cell wall</keyword>
<dbReference type="PANTHER" id="PTHR12460:SF0">
    <property type="entry name" value="CID DOMAIN-CONTAINING PROTEIN-RELATED"/>
    <property type="match status" value="1"/>
</dbReference>
<dbReference type="Pfam" id="PF00746">
    <property type="entry name" value="Gram_pos_anchor"/>
    <property type="match status" value="1"/>
</dbReference>
<evidence type="ECO:0000256" key="4">
    <source>
        <dbReference type="ARBA" id="ARBA00023088"/>
    </source>
</evidence>
<dbReference type="Gene3D" id="3.40.390.10">
    <property type="entry name" value="Collagenase (Catalytic Domain)"/>
    <property type="match status" value="1"/>
</dbReference>
<keyword evidence="10" id="KW-1185">Reference proteome</keyword>
<keyword evidence="6" id="KW-1133">Transmembrane helix</keyword>
<dbReference type="PROSITE" id="PS50847">
    <property type="entry name" value="GRAM_POS_ANCHORING"/>
    <property type="match status" value="1"/>
</dbReference>
<dbReference type="Proteomes" id="UP000019050">
    <property type="component" value="Unassembled WGS sequence"/>
</dbReference>
<sequence length="956" mass="103407">MFITNKKDRSMAKRLGTIHRLVIVALLLGSVLPSPAVFANEDPAVLQAGHEVASVEHRQEAPVADEAATRLESGNPLASQVPAISAPAESSQAAPSSAAQTSPAVGNLAEEAAGDYGGGNLAEDDQPAESSEHTGPNLRAPDPKVEHEITESASIEYIADSEMDAGLEDVVEKPVDGGVTTTTTYKVVKAPAVDLGPGVEDALRSDKYMYTDEKLYSVDSSQALPSDKIVINKLFVPVPSTQHLDQGTGVRELVQSDATLLKPTDGVYQGYTLTTEMLDPNNPNIRSIRYQARAMGTSNWEDIDFSRDEDLYKVMLEKTFAYLIEVSSGRHVERLIPLDKQNLITQKDAVRRYHAKNTMTDALYADVKANYQRLELAAEHLKALGKLDERQQGMIDWAKIAYTGMTQRYNYLNGSDNLNVHYEGDIPQSVRDEFEATIKKIPFEYRKNLVYLRVSDKKLPSAAKTDDAIGLAYYATGNIDLLYYTSSYGYPVDQPATAMIATLLHEIAHIIDANAGIFGAVEYAYPATYRDSRSNVLGFRNTQEFEGVFNSAFKDKPDYSEYYTKNIEEAFAEFMGRYAAKKIFNWEYPRYKTVNGSLVWDAQGFTPMDQAEPYFAKLYEELFEQPVISKVVVDTVTKVATQVQNGLIKVGTRPDKEYVDVPYETEEQKDDTLEAGKREVLQAGVNGQILKLTTYALANKATGELVSNTTESVVKAMVKEIIRVGTKVGGNETPTDPESSSSQESSSESSEASSMSESTSSESESSSQEVSSSSQEASSSEASQASSMSESTSSESESSSVASSSQAQSESQSSEASQASSMSESTSSESESSSVASSSQSQASESESASSMSESTSSESESSSFFSESKGDQFNSGQADIQSELPELIISEDPASSQLPVEESALALEAKPANGPADNAQLPNTGATSDATLFAVGLVAMLGGMSLILIKKKENA</sequence>
<evidence type="ECO:0000256" key="2">
    <source>
        <dbReference type="ARBA" id="ARBA00022525"/>
    </source>
</evidence>
<feature type="domain" description="Gram-positive cocci surface proteins LPxTG" evidence="7">
    <location>
        <begin position="922"/>
        <end position="956"/>
    </location>
</feature>
<keyword evidence="2" id="KW-0964">Secreted</keyword>
<feature type="region of interest" description="Disordered" evidence="5">
    <location>
        <begin position="726"/>
        <end position="924"/>
    </location>
</feature>
<organism evidence="9 10">
    <name type="scientific">Abiotrophia defectiva ATCC 49176</name>
    <dbReference type="NCBI Taxonomy" id="592010"/>
    <lineage>
        <taxon>Bacteria</taxon>
        <taxon>Bacillati</taxon>
        <taxon>Bacillota</taxon>
        <taxon>Bacilli</taxon>
        <taxon>Lactobacillales</taxon>
        <taxon>Aerococcaceae</taxon>
        <taxon>Abiotrophia</taxon>
    </lineage>
</organism>
<comment type="caution">
    <text evidence="9">The sequence shown here is derived from an EMBL/GenBank/DDBJ whole genome shotgun (WGS) entry which is preliminary data.</text>
</comment>
<evidence type="ECO:0000259" key="8">
    <source>
        <dbReference type="PROSITE" id="PS51109"/>
    </source>
</evidence>
<evidence type="ECO:0000313" key="10">
    <source>
        <dbReference type="Proteomes" id="UP000019050"/>
    </source>
</evidence>
<dbReference type="InterPro" id="IPR024079">
    <property type="entry name" value="MetalloPept_cat_dom_sf"/>
</dbReference>
<dbReference type="AlphaFoldDB" id="W1Q1P5"/>
<feature type="transmembrane region" description="Helical" evidence="6">
    <location>
        <begin position="931"/>
        <end position="950"/>
    </location>
</feature>
<dbReference type="EMBL" id="ACIN03000015">
    <property type="protein sequence ID" value="ESK64931.1"/>
    <property type="molecule type" value="Genomic_DNA"/>
</dbReference>
<dbReference type="InterPro" id="IPR011098">
    <property type="entry name" value="G5_dom"/>
</dbReference>
<dbReference type="Pfam" id="PF07501">
    <property type="entry name" value="G5"/>
    <property type="match status" value="1"/>
</dbReference>
<feature type="compositionally biased region" description="Low complexity" evidence="5">
    <location>
        <begin position="738"/>
        <end position="868"/>
    </location>
</feature>
<evidence type="ECO:0000259" key="7">
    <source>
        <dbReference type="PROSITE" id="PS50847"/>
    </source>
</evidence>
<dbReference type="InterPro" id="IPR019931">
    <property type="entry name" value="LPXTG_anchor"/>
</dbReference>
<evidence type="ECO:0000256" key="1">
    <source>
        <dbReference type="ARBA" id="ARBA00022512"/>
    </source>
</evidence>
<dbReference type="GO" id="GO:0031124">
    <property type="term" value="P:mRNA 3'-end processing"/>
    <property type="evidence" value="ECO:0007669"/>
    <property type="project" value="TreeGrafter"/>
</dbReference>
<name>W1Q1P5_ABIDE</name>
<reference evidence="9" key="1">
    <citation type="submission" date="2013-06" db="EMBL/GenBank/DDBJ databases">
        <authorList>
            <person name="Weinstock G."/>
            <person name="Sodergren E."/>
            <person name="Clifton S."/>
            <person name="Fulton L."/>
            <person name="Fulton B."/>
            <person name="Courtney L."/>
            <person name="Fronick C."/>
            <person name="Harrison M."/>
            <person name="Strong C."/>
            <person name="Farmer C."/>
            <person name="Delahaunty K."/>
            <person name="Markovic C."/>
            <person name="Hall O."/>
            <person name="Minx P."/>
            <person name="Tomlinson C."/>
            <person name="Mitreva M."/>
            <person name="Nelson J."/>
            <person name="Hou S."/>
            <person name="Wollam A."/>
            <person name="Pepin K.H."/>
            <person name="Johnson M."/>
            <person name="Bhonagiri V."/>
            <person name="Nash W.E."/>
            <person name="Warren W."/>
            <person name="Chinwalla A."/>
            <person name="Mardis E.R."/>
            <person name="Wilson R.K."/>
        </authorList>
    </citation>
    <scope>NUCLEOTIDE SEQUENCE [LARGE SCALE GENOMIC DNA]</scope>
    <source>
        <strain evidence="9">ATCC 49176</strain>
    </source>
</reference>
<keyword evidence="6" id="KW-0472">Membrane</keyword>
<dbReference type="eggNOG" id="COG5180">
    <property type="taxonomic scope" value="Bacteria"/>
</dbReference>
<evidence type="ECO:0000256" key="6">
    <source>
        <dbReference type="SAM" id="Phobius"/>
    </source>
</evidence>
<keyword evidence="4" id="KW-0572">Peptidoglycan-anchor</keyword>
<feature type="region of interest" description="Disordered" evidence="5">
    <location>
        <begin position="71"/>
        <end position="145"/>
    </location>
</feature>
<protein>
    <submittedName>
        <fullName evidence="9">LPXTG-motif protein cell wall anchor domain protein</fullName>
    </submittedName>
</protein>
<dbReference type="HOGENOM" id="CLU_355892_0_0_9"/>
<dbReference type="PANTHER" id="PTHR12460">
    <property type="entry name" value="CYCLIN-DEPENDENT KINASE INHIBITOR-RELATED PROTEIN"/>
    <property type="match status" value="1"/>
</dbReference>
<dbReference type="Gene3D" id="2.20.230.10">
    <property type="entry name" value="Resuscitation-promoting factor rpfb"/>
    <property type="match status" value="1"/>
</dbReference>
<dbReference type="PROSITE" id="PS51109">
    <property type="entry name" value="G5"/>
    <property type="match status" value="1"/>
</dbReference>
<dbReference type="GO" id="GO:0000993">
    <property type="term" value="F:RNA polymerase II complex binding"/>
    <property type="evidence" value="ECO:0007669"/>
    <property type="project" value="TreeGrafter"/>
</dbReference>